<sequence>MTGVVLALDVGGTNIRGEALTADLVAVAARRTATPLGDGDAVLDAIAGLCEGLLGDVAAAGAGPVEAVGVAVPGVVDTARGRVRLAANLGWRDTPVAELLGARLGVPVLLHHDVTVAGLAEQRLGAGVGVEDLLCVFLGTGVAATLTVGGHVVGQRRGHAGELGHVPIHMDGLLCGCGQRGCLEMYASARAIGDAYAQATGRVGATSRDVAAWLGTDPVADQVWSDALDALAHVLLGVITLLAPTRVVVGGGLAAAGDALLVPLRQRLEATARVAVVPEIVPAGLGQRAGVVGAALATRDALRTALRPTAR</sequence>
<dbReference type="RefSeq" id="WP_229828394.1">
    <property type="nucleotide sequence ID" value="NZ_BNAN01000001.1"/>
</dbReference>
<comment type="similarity">
    <text evidence="1">Belongs to the ROK (NagC/XylR) family.</text>
</comment>
<accession>A0A1I2I019</accession>
<evidence type="ECO:0000313" key="2">
    <source>
        <dbReference type="EMBL" id="SFF35592.1"/>
    </source>
</evidence>
<dbReference type="Pfam" id="PF00480">
    <property type="entry name" value="ROK"/>
    <property type="match status" value="1"/>
</dbReference>
<dbReference type="GO" id="GO:0016301">
    <property type="term" value="F:kinase activity"/>
    <property type="evidence" value="ECO:0007669"/>
    <property type="project" value="UniProtKB-KW"/>
</dbReference>
<evidence type="ECO:0000256" key="1">
    <source>
        <dbReference type="ARBA" id="ARBA00006479"/>
    </source>
</evidence>
<protein>
    <submittedName>
        <fullName evidence="2">Glucokinase</fullName>
    </submittedName>
</protein>
<keyword evidence="2" id="KW-0418">Kinase</keyword>
<evidence type="ECO:0000313" key="3">
    <source>
        <dbReference type="Proteomes" id="UP000198520"/>
    </source>
</evidence>
<organism evidence="2 3">
    <name type="scientific">Flavimobilis marinus</name>
    <dbReference type="NCBI Taxonomy" id="285351"/>
    <lineage>
        <taxon>Bacteria</taxon>
        <taxon>Bacillati</taxon>
        <taxon>Actinomycetota</taxon>
        <taxon>Actinomycetes</taxon>
        <taxon>Micrococcales</taxon>
        <taxon>Jonesiaceae</taxon>
        <taxon>Flavimobilis</taxon>
    </lineage>
</organism>
<dbReference type="InterPro" id="IPR043129">
    <property type="entry name" value="ATPase_NBD"/>
</dbReference>
<dbReference type="AlphaFoldDB" id="A0A1I2I019"/>
<gene>
    <name evidence="2" type="ORF">SAMN04488035_2638</name>
</gene>
<dbReference type="PANTHER" id="PTHR18964:SF149">
    <property type="entry name" value="BIFUNCTIONAL UDP-N-ACETYLGLUCOSAMINE 2-EPIMERASE_N-ACETYLMANNOSAMINE KINASE"/>
    <property type="match status" value="1"/>
</dbReference>
<dbReference type="SUPFAM" id="SSF53067">
    <property type="entry name" value="Actin-like ATPase domain"/>
    <property type="match status" value="1"/>
</dbReference>
<keyword evidence="3" id="KW-1185">Reference proteome</keyword>
<name>A0A1I2I019_9MICO</name>
<dbReference type="STRING" id="285351.SAMN04488035_2638"/>
<dbReference type="InterPro" id="IPR000600">
    <property type="entry name" value="ROK"/>
</dbReference>
<dbReference type="Proteomes" id="UP000198520">
    <property type="component" value="Unassembled WGS sequence"/>
</dbReference>
<keyword evidence="2" id="KW-0808">Transferase</keyword>
<dbReference type="PANTHER" id="PTHR18964">
    <property type="entry name" value="ROK (REPRESSOR, ORF, KINASE) FAMILY"/>
    <property type="match status" value="1"/>
</dbReference>
<dbReference type="EMBL" id="FONZ01000006">
    <property type="protein sequence ID" value="SFF35592.1"/>
    <property type="molecule type" value="Genomic_DNA"/>
</dbReference>
<dbReference type="Gene3D" id="3.30.420.40">
    <property type="match status" value="2"/>
</dbReference>
<proteinExistence type="inferred from homology"/>
<reference evidence="3" key="1">
    <citation type="submission" date="2016-10" db="EMBL/GenBank/DDBJ databases">
        <authorList>
            <person name="Varghese N."/>
            <person name="Submissions S."/>
        </authorList>
    </citation>
    <scope>NUCLEOTIDE SEQUENCE [LARGE SCALE GENOMIC DNA]</scope>
    <source>
        <strain evidence="3">DSM 19083</strain>
    </source>
</reference>